<organism evidence="4 5">
    <name type="scientific">Streptomyces marincola</name>
    <dbReference type="NCBI Taxonomy" id="2878388"/>
    <lineage>
        <taxon>Bacteria</taxon>
        <taxon>Bacillati</taxon>
        <taxon>Actinomycetota</taxon>
        <taxon>Actinomycetes</taxon>
        <taxon>Kitasatosporales</taxon>
        <taxon>Streptomycetaceae</taxon>
        <taxon>Streptomyces</taxon>
    </lineage>
</organism>
<dbReference type="RefSeq" id="WP_086159720.1">
    <property type="nucleotide sequence ID" value="NZ_CP021121.1"/>
</dbReference>
<keyword evidence="5" id="KW-1185">Reference proteome</keyword>
<name>A0A1W7CYG8_9ACTN</name>
<gene>
    <name evidence="4" type="ORF">CAG99_14140</name>
</gene>
<dbReference type="Pfam" id="PF04738">
    <property type="entry name" value="Lant_dehydr_N"/>
    <property type="match status" value="1"/>
</dbReference>
<reference evidence="4 5" key="1">
    <citation type="submission" date="2017-05" db="EMBL/GenBank/DDBJ databases">
        <title>Complete genome sequence of Streptomyces sp. SCSIO 03032 revealed the diverse biosynthetic pathways for its bioactive secondary metabolites.</title>
        <authorList>
            <person name="Ma L."/>
            <person name="Zhu Y."/>
            <person name="Zhang W."/>
            <person name="Zhang G."/>
            <person name="Tian X."/>
            <person name="Zhang S."/>
            <person name="Zhang C."/>
        </authorList>
    </citation>
    <scope>NUCLEOTIDE SEQUENCE [LARGE SCALE GENOMIC DNA]</scope>
    <source>
        <strain evidence="4 5">SCSIO 03032</strain>
    </source>
</reference>
<sequence>MPRRLFAAHPVAMARVPLRPDQGVGDEADGLLIEGVLFAGSIDMSKARRDARTRATLRAYDLRSRSRTTPHGVFAAVAPAALTARATTLRLGRAHRAITMPSARWLTALADQLLDEHPELLHTLTLTTSNLVTSRGDRFVAERPTERGAETGSVRNTEVSRWLLRACADGAPAADLLADLSKRHPDVAPATIARAVLNMVKAGALLDDLLPDDLRADPLQHLLGRLPAQSPSAHTLRRLAAVLREADAHTPGSPRRRPLLSAARDLANSLRPTPRPLIADTLADAQISLPWSVGDSAALAASVLWRIGHRTPPLGDYHRRFLARYGRHRLVPLLEALDPVAGLGPPTVHDALGTDEGLSPSRMTALASLLAGALSTGTPEIALQDHHLAQLANPSPLPPPRTAEIHIQLLNSESEAPDIAVVPGTGSQDAGAAPGRWTRWLPELTPDEHAGNGTGPMVAEIACRARTAATGTLNAETGTAPWRIPLGVPRRPEDLIPEELALVVSGTHLALWSTRHDRPVTPVLRSRVAPRLLPPAARALHLLGHANTRPWHPWSWGPLSAFPFTPRVRYHGILLCPARWQVPAELATAAGNRAAFASTLEVWQRTVHPALPGTVVVAENDRRLPLDLHDPDDRELLRRSVHRGTRSLHEPLGSPEALRVLPGPDRERHHLELVVALTRRDSPPSSRPSPRRAIRGAHAGRHLPGGSWLSAALPGPSDLHDTTLTELSPLLERLTTAPDIDRWFWLRYTTPALGPHLRLRVHGDPTALNSRVQPQLATATARLRRQGLCSGLHLEPYEQEIERYGGEQAMASAECFFHADSALALRALRLTDSQRLLLAAASSAEIAGALAPEQPRRALAPGRLTRDQRRHRDTLRAITRGGAAALIPPFLATVHAQRRRALLAYRDVLAPAFAASCASDLIHMHNNRLLSTDPSHERLARTLAADLLHRP</sequence>
<dbReference type="InterPro" id="IPR023809">
    <property type="entry name" value="Thiopep_bacteriocin_synth_dom"/>
</dbReference>
<dbReference type="OrthoDB" id="1273722at2"/>
<dbReference type="EMBL" id="CP021121">
    <property type="protein sequence ID" value="ARQ69853.1"/>
    <property type="molecule type" value="Genomic_DNA"/>
</dbReference>
<evidence type="ECO:0000259" key="2">
    <source>
        <dbReference type="Pfam" id="PF04738"/>
    </source>
</evidence>
<evidence type="ECO:0000256" key="1">
    <source>
        <dbReference type="SAM" id="MobiDB-lite"/>
    </source>
</evidence>
<accession>A0A1W7CYG8</accession>
<dbReference type="NCBIfam" id="TIGR03891">
    <property type="entry name" value="thiopep_ocin"/>
    <property type="match status" value="1"/>
</dbReference>
<feature type="domain" description="Thiopeptide-type bacteriocin biosynthesis" evidence="3">
    <location>
        <begin position="708"/>
        <end position="945"/>
    </location>
</feature>
<feature type="region of interest" description="Disordered" evidence="1">
    <location>
        <begin position="678"/>
        <end position="701"/>
    </location>
</feature>
<evidence type="ECO:0008006" key="6">
    <source>
        <dbReference type="Google" id="ProtNLM"/>
    </source>
</evidence>
<feature type="compositionally biased region" description="Basic residues" evidence="1">
    <location>
        <begin position="689"/>
        <end position="701"/>
    </location>
</feature>
<feature type="domain" description="Lantibiotic dehydratase N-terminal" evidence="2">
    <location>
        <begin position="47"/>
        <end position="637"/>
    </location>
</feature>
<dbReference type="Proteomes" id="UP000194218">
    <property type="component" value="Chromosome"/>
</dbReference>
<dbReference type="InterPro" id="IPR006827">
    <property type="entry name" value="Lant_deHydtase_N"/>
</dbReference>
<evidence type="ECO:0000313" key="5">
    <source>
        <dbReference type="Proteomes" id="UP000194218"/>
    </source>
</evidence>
<protein>
    <recommendedName>
        <fullName evidence="6">Lantibiotic dehydratase</fullName>
    </recommendedName>
</protein>
<dbReference type="KEGG" id="smao:CAG99_14140"/>
<proteinExistence type="predicted"/>
<dbReference type="AlphaFoldDB" id="A0A1W7CYG8"/>
<evidence type="ECO:0000259" key="3">
    <source>
        <dbReference type="Pfam" id="PF14028"/>
    </source>
</evidence>
<evidence type="ECO:0000313" key="4">
    <source>
        <dbReference type="EMBL" id="ARQ69853.1"/>
    </source>
</evidence>
<dbReference type="Pfam" id="PF14028">
    <property type="entry name" value="Lant_dehydr_C"/>
    <property type="match status" value="1"/>
</dbReference>